<sequence>MVDEDVTERARRAFADHGSFERTDDDRYAHVATAFDGEVTVRDAGDGRVGFDVEVRVPMLDDVTADDVAPVVEDGWYETFERRVEDLGGVTAGEHDLDPAVVERNREAVVGVEFADVNERRGVDDAAAVVDYVEGTFVQGLIPGYDYVDPAASLIDRAQGTGESP</sequence>
<dbReference type="Pfam" id="PF19130">
    <property type="entry name" value="DUF5813"/>
    <property type="match status" value="1"/>
</dbReference>
<gene>
    <name evidence="1" type="ORF">ACFQE1_01860</name>
</gene>
<keyword evidence="2" id="KW-1185">Reference proteome</keyword>
<dbReference type="EMBL" id="JBHSWU010000005">
    <property type="protein sequence ID" value="MFC6723155.1"/>
    <property type="molecule type" value="Genomic_DNA"/>
</dbReference>
<dbReference type="Proteomes" id="UP001596328">
    <property type="component" value="Unassembled WGS sequence"/>
</dbReference>
<protein>
    <submittedName>
        <fullName evidence="1">DUF5813 family protein</fullName>
    </submittedName>
</protein>
<organism evidence="1 2">
    <name type="scientific">Halobium palmae</name>
    <dbReference type="NCBI Taxonomy" id="1776492"/>
    <lineage>
        <taxon>Archaea</taxon>
        <taxon>Methanobacteriati</taxon>
        <taxon>Methanobacteriota</taxon>
        <taxon>Stenosarchaea group</taxon>
        <taxon>Halobacteria</taxon>
        <taxon>Halobacteriales</taxon>
        <taxon>Haloferacaceae</taxon>
        <taxon>Halobium</taxon>
    </lineage>
</organism>
<evidence type="ECO:0000313" key="2">
    <source>
        <dbReference type="Proteomes" id="UP001596328"/>
    </source>
</evidence>
<dbReference type="AlphaFoldDB" id="A0ABD5RV65"/>
<proteinExistence type="predicted"/>
<comment type="caution">
    <text evidence="1">The sequence shown here is derived from an EMBL/GenBank/DDBJ whole genome shotgun (WGS) entry which is preliminary data.</text>
</comment>
<name>A0ABD5RV65_9EURY</name>
<dbReference type="InterPro" id="IPR043851">
    <property type="entry name" value="DUF5813"/>
</dbReference>
<reference evidence="1 2" key="1">
    <citation type="journal article" date="2019" name="Int. J. Syst. Evol. Microbiol.">
        <title>The Global Catalogue of Microorganisms (GCM) 10K type strain sequencing project: providing services to taxonomists for standard genome sequencing and annotation.</title>
        <authorList>
            <consortium name="The Broad Institute Genomics Platform"/>
            <consortium name="The Broad Institute Genome Sequencing Center for Infectious Disease"/>
            <person name="Wu L."/>
            <person name="Ma J."/>
        </authorList>
    </citation>
    <scope>NUCLEOTIDE SEQUENCE [LARGE SCALE GENOMIC DNA]</scope>
    <source>
        <strain evidence="1 2">NBRC 111368</strain>
    </source>
</reference>
<evidence type="ECO:0000313" key="1">
    <source>
        <dbReference type="EMBL" id="MFC6723155.1"/>
    </source>
</evidence>
<accession>A0ABD5RV65</accession>